<evidence type="ECO:0000259" key="1">
    <source>
        <dbReference type="Pfam" id="PF01052"/>
    </source>
</evidence>
<dbReference type="Pfam" id="PF01052">
    <property type="entry name" value="FliMN_C"/>
    <property type="match status" value="1"/>
</dbReference>
<organism evidence="2 3">
    <name type="scientific">Faecalicatena faecalis</name>
    <dbReference type="NCBI Taxonomy" id="2726362"/>
    <lineage>
        <taxon>Bacteria</taxon>
        <taxon>Bacillati</taxon>
        <taxon>Bacillota</taxon>
        <taxon>Clostridia</taxon>
        <taxon>Lachnospirales</taxon>
        <taxon>Lachnospiraceae</taxon>
        <taxon>Faecalicatena</taxon>
    </lineage>
</organism>
<accession>A0ABS6DAC7</accession>
<dbReference type="Proteomes" id="UP000723714">
    <property type="component" value="Unassembled WGS sequence"/>
</dbReference>
<dbReference type="PANTHER" id="PTHR43484">
    <property type="match status" value="1"/>
</dbReference>
<evidence type="ECO:0000313" key="2">
    <source>
        <dbReference type="EMBL" id="MBU3878563.1"/>
    </source>
</evidence>
<protein>
    <submittedName>
        <fullName evidence="2">FliM/FliN family flagellar motor switch protein</fullName>
    </submittedName>
</protein>
<keyword evidence="2" id="KW-0966">Cell projection</keyword>
<name>A0ABS6DAC7_9FIRM</name>
<dbReference type="InterPro" id="IPR051469">
    <property type="entry name" value="FliN/MopA/SpaO"/>
</dbReference>
<keyword evidence="2" id="KW-0969">Cilium</keyword>
<evidence type="ECO:0000313" key="3">
    <source>
        <dbReference type="Proteomes" id="UP000723714"/>
    </source>
</evidence>
<dbReference type="EMBL" id="JABACJ020000038">
    <property type="protein sequence ID" value="MBU3878563.1"/>
    <property type="molecule type" value="Genomic_DNA"/>
</dbReference>
<keyword evidence="3" id="KW-1185">Reference proteome</keyword>
<reference evidence="2 3" key="1">
    <citation type="submission" date="2021-06" db="EMBL/GenBank/DDBJ databases">
        <title>Faecalicatena sp. nov. isolated from porcine feces.</title>
        <authorList>
            <person name="Oh B.S."/>
            <person name="Lee J.H."/>
        </authorList>
    </citation>
    <scope>NUCLEOTIDE SEQUENCE [LARGE SCALE GENOMIC DNA]</scope>
    <source>
        <strain evidence="2 3">AGMB00832</strain>
    </source>
</reference>
<sequence length="316" mass="35232">MGRLDFESLIELLKLALVPAGSTMTMLFGRKAVMSEPEIQRVTFEELKTILPESCVAAGIRMYRGETESREIFLVEEVLAGYAAGLVMGSNKAQLIDDIVLSTLKEITAQSLESAKEAVTEFLGYEVQEDLLGLKRMESEAQLESWCREAGMQELLLVSWEMEIQDTVAGRIYCVLSEQILKVLGIGSNRELENNKAEPVQRDSRTYDRPGRMVKVKEAGFPEFKAEDMEETVDDIDERREKIQEITLGVSVQIGSMECTVQDILNLEEGRVLMLDKQAGSPADIVVNGELIAKGDIVVMGEQFATRITEIVNRKG</sequence>
<comment type="caution">
    <text evidence="2">The sequence shown here is derived from an EMBL/GenBank/DDBJ whole genome shotgun (WGS) entry which is preliminary data.</text>
</comment>
<feature type="domain" description="Flagellar motor switch protein FliN-like C-terminal" evidence="1">
    <location>
        <begin position="241"/>
        <end position="312"/>
    </location>
</feature>
<dbReference type="RefSeq" id="WP_216245402.1">
    <property type="nucleotide sequence ID" value="NZ_JABACJ020000038.1"/>
</dbReference>
<dbReference type="PANTHER" id="PTHR43484:SF1">
    <property type="entry name" value="FLAGELLAR MOTOR SWITCH PROTEIN FLIN"/>
    <property type="match status" value="1"/>
</dbReference>
<dbReference type="InterPro" id="IPR001543">
    <property type="entry name" value="FliN-like_C"/>
</dbReference>
<gene>
    <name evidence="2" type="ORF">HGO97_022455</name>
</gene>
<keyword evidence="2" id="KW-0282">Flagellum</keyword>
<proteinExistence type="predicted"/>